<dbReference type="InterPro" id="IPR011761">
    <property type="entry name" value="ATP-grasp"/>
</dbReference>
<sequence length="334" mass="37093">MKNILFTCVGRRKYLVDYFKDELANNGKVVGVDMSPTAPALAGCDKWHLVPSVYDTSYIERLLEVCKLEGIDALISLNDMELPILAKHRSLFESAGVTLVLANDNAIDICSDKYKTYLFCKENNIPVPASFVNLSSALASINAKSLDFPLIVKPRWGSASFGLYVVENEEELVEAYNTCKKALSNSYLAQFKESNDDVLIQEYIKGKEYGLDIFNDMNGQYRGVVCKEKLSMRAGETDKAVTVDASRFSGFATTIGESLKHVGNMDCDFLEKDGQLYLLELNPRFGGGYPFSHEAGANLVKALLLSLMNRNDEIVVNYDINKTFAKCDTIVAAR</sequence>
<dbReference type="InterPro" id="IPR003806">
    <property type="entry name" value="ATP-grasp_PylC-type"/>
</dbReference>
<protein>
    <submittedName>
        <fullName evidence="3">ATP-grasp domain-containing protein</fullName>
    </submittedName>
</protein>
<keyword evidence="4" id="KW-1185">Reference proteome</keyword>
<accession>A0A7Y0HDL2</accession>
<dbReference type="Pfam" id="PF21360">
    <property type="entry name" value="PylC-like_N"/>
    <property type="match status" value="1"/>
</dbReference>
<dbReference type="NCBIfam" id="NF009404">
    <property type="entry name" value="PRK12767.1-3"/>
    <property type="match status" value="1"/>
</dbReference>
<dbReference type="GO" id="GO:0005524">
    <property type="term" value="F:ATP binding"/>
    <property type="evidence" value="ECO:0007669"/>
    <property type="project" value="UniProtKB-UniRule"/>
</dbReference>
<proteinExistence type="predicted"/>
<organism evidence="3 4">
    <name type="scientific">Pseudoalteromonas arctica</name>
    <dbReference type="NCBI Taxonomy" id="394751"/>
    <lineage>
        <taxon>Bacteria</taxon>
        <taxon>Pseudomonadati</taxon>
        <taxon>Pseudomonadota</taxon>
        <taxon>Gammaproteobacteria</taxon>
        <taxon>Alteromonadales</taxon>
        <taxon>Pseudoalteromonadaceae</taxon>
        <taxon>Pseudoalteromonas</taxon>
    </lineage>
</organism>
<dbReference type="PROSITE" id="PS50975">
    <property type="entry name" value="ATP_GRASP"/>
    <property type="match status" value="1"/>
</dbReference>
<keyword evidence="1" id="KW-0547">Nucleotide-binding</keyword>
<dbReference type="AlphaFoldDB" id="A0A7Y0HDL2"/>
<dbReference type="Proteomes" id="UP000570493">
    <property type="component" value="Unassembled WGS sequence"/>
</dbReference>
<dbReference type="Pfam" id="PF02655">
    <property type="entry name" value="ATP-grasp_3"/>
    <property type="match status" value="1"/>
</dbReference>
<dbReference type="EMBL" id="JABBMT010000027">
    <property type="protein sequence ID" value="NMM42052.1"/>
    <property type="molecule type" value="Genomic_DNA"/>
</dbReference>
<name>A0A7Y0HDL2_9GAMM</name>
<evidence type="ECO:0000256" key="1">
    <source>
        <dbReference type="PROSITE-ProRule" id="PRU00409"/>
    </source>
</evidence>
<dbReference type="SUPFAM" id="SSF56059">
    <property type="entry name" value="Glutathione synthetase ATP-binding domain-like"/>
    <property type="match status" value="1"/>
</dbReference>
<evidence type="ECO:0000259" key="2">
    <source>
        <dbReference type="PROSITE" id="PS50975"/>
    </source>
</evidence>
<dbReference type="GO" id="GO:0046872">
    <property type="term" value="F:metal ion binding"/>
    <property type="evidence" value="ECO:0007669"/>
    <property type="project" value="InterPro"/>
</dbReference>
<reference evidence="3" key="1">
    <citation type="submission" date="2020-04" db="EMBL/GenBank/DDBJ databases">
        <title>Genome Sequencing for Pseudoaltermonas arctica.</title>
        <authorList>
            <person name="Elkins N.S."/>
        </authorList>
    </citation>
    <scope>NUCLEOTIDE SEQUENCE [LARGE SCALE GENOMIC DNA]</scope>
    <source>
        <strain evidence="3">NEC-BIFX-2020_0012</strain>
    </source>
</reference>
<dbReference type="GO" id="GO:0008716">
    <property type="term" value="F:D-alanine-D-alanine ligase activity"/>
    <property type="evidence" value="ECO:0007669"/>
    <property type="project" value="TreeGrafter"/>
</dbReference>
<comment type="caution">
    <text evidence="3">The sequence shown here is derived from an EMBL/GenBank/DDBJ whole genome shotgun (WGS) entry which is preliminary data.</text>
</comment>
<evidence type="ECO:0000313" key="4">
    <source>
        <dbReference type="Proteomes" id="UP000570493"/>
    </source>
</evidence>
<dbReference type="InterPro" id="IPR013815">
    <property type="entry name" value="ATP_grasp_subdomain_1"/>
</dbReference>
<keyword evidence="1" id="KW-0067">ATP-binding</keyword>
<dbReference type="Gene3D" id="3.30.470.20">
    <property type="entry name" value="ATP-grasp fold, B domain"/>
    <property type="match status" value="1"/>
</dbReference>
<evidence type="ECO:0000313" key="3">
    <source>
        <dbReference type="EMBL" id="NMM42052.1"/>
    </source>
</evidence>
<dbReference type="PANTHER" id="PTHR23132:SF14">
    <property type="entry name" value="ATP-GRASP DOMAIN-CONTAINING PROTEIN"/>
    <property type="match status" value="1"/>
</dbReference>
<dbReference type="RefSeq" id="WP_169020995.1">
    <property type="nucleotide sequence ID" value="NZ_JABBMT010000027.1"/>
</dbReference>
<dbReference type="Gene3D" id="3.30.1490.20">
    <property type="entry name" value="ATP-grasp fold, A domain"/>
    <property type="match status" value="1"/>
</dbReference>
<dbReference type="Gene3D" id="3.40.50.20">
    <property type="match status" value="1"/>
</dbReference>
<dbReference type="InterPro" id="IPR048764">
    <property type="entry name" value="PylC_N"/>
</dbReference>
<dbReference type="PANTHER" id="PTHR23132">
    <property type="entry name" value="D-ALANINE--D-ALANINE LIGASE"/>
    <property type="match status" value="1"/>
</dbReference>
<gene>
    <name evidence="3" type="ORF">HHO47_14800</name>
</gene>
<feature type="domain" description="ATP-grasp" evidence="2">
    <location>
        <begin position="117"/>
        <end position="308"/>
    </location>
</feature>